<keyword evidence="2" id="KW-0472">Membrane</keyword>
<accession>A0A7I8L0C1</accession>
<feature type="transmembrane region" description="Helical" evidence="2">
    <location>
        <begin position="102"/>
        <end position="121"/>
    </location>
</feature>
<dbReference type="PANTHER" id="PTHR48048:SF89">
    <property type="entry name" value="GLYCOSYLTRANSFERASE"/>
    <property type="match status" value="1"/>
</dbReference>
<keyword evidence="2" id="KW-0812">Transmembrane</keyword>
<gene>
    <name evidence="3" type="ORF">SI8410_09013383</name>
</gene>
<keyword evidence="1" id="KW-0808">Transferase</keyword>
<reference evidence="3" key="1">
    <citation type="submission" date="2020-02" db="EMBL/GenBank/DDBJ databases">
        <authorList>
            <person name="Scholz U."/>
            <person name="Mascher M."/>
            <person name="Fiebig A."/>
        </authorList>
    </citation>
    <scope>NUCLEOTIDE SEQUENCE</scope>
</reference>
<proteinExistence type="predicted"/>
<dbReference type="OrthoDB" id="5835829at2759"/>
<evidence type="ECO:0000256" key="2">
    <source>
        <dbReference type="SAM" id="Phobius"/>
    </source>
</evidence>
<keyword evidence="2" id="KW-1133">Transmembrane helix</keyword>
<dbReference type="EMBL" id="LR746272">
    <property type="protein sequence ID" value="CAA7402705.1"/>
    <property type="molecule type" value="Genomic_DNA"/>
</dbReference>
<evidence type="ECO:0000313" key="3">
    <source>
        <dbReference type="EMBL" id="CAA7402705.1"/>
    </source>
</evidence>
<dbReference type="Proteomes" id="UP000663760">
    <property type="component" value="Chromosome 9"/>
</dbReference>
<dbReference type="GO" id="GO:0035251">
    <property type="term" value="F:UDP-glucosyltransferase activity"/>
    <property type="evidence" value="ECO:0007669"/>
    <property type="project" value="InterPro"/>
</dbReference>
<dbReference type="SUPFAM" id="SSF53756">
    <property type="entry name" value="UDP-Glycosyltransferase/glycogen phosphorylase"/>
    <property type="match status" value="1"/>
</dbReference>
<dbReference type="InterPro" id="IPR050481">
    <property type="entry name" value="UDP-glycosyltransf_plant"/>
</dbReference>
<protein>
    <submittedName>
        <fullName evidence="3">Uncharacterized protein</fullName>
    </submittedName>
</protein>
<dbReference type="Pfam" id="PF00201">
    <property type="entry name" value="UDPGT"/>
    <property type="match status" value="1"/>
</dbReference>
<dbReference type="InterPro" id="IPR002213">
    <property type="entry name" value="UDP_glucos_trans"/>
</dbReference>
<feature type="transmembrane region" description="Helical" evidence="2">
    <location>
        <begin position="127"/>
        <end position="148"/>
    </location>
</feature>
<evidence type="ECO:0000256" key="1">
    <source>
        <dbReference type="ARBA" id="ARBA00022679"/>
    </source>
</evidence>
<dbReference type="Gene3D" id="3.40.50.2000">
    <property type="entry name" value="Glycogen Phosphorylase B"/>
    <property type="match status" value="2"/>
</dbReference>
<dbReference type="PANTHER" id="PTHR48048">
    <property type="entry name" value="GLYCOSYLTRANSFERASE"/>
    <property type="match status" value="1"/>
</dbReference>
<dbReference type="AlphaFoldDB" id="A0A7I8L0C1"/>
<organism evidence="3 4">
    <name type="scientific">Spirodela intermedia</name>
    <name type="common">Intermediate duckweed</name>
    <dbReference type="NCBI Taxonomy" id="51605"/>
    <lineage>
        <taxon>Eukaryota</taxon>
        <taxon>Viridiplantae</taxon>
        <taxon>Streptophyta</taxon>
        <taxon>Embryophyta</taxon>
        <taxon>Tracheophyta</taxon>
        <taxon>Spermatophyta</taxon>
        <taxon>Magnoliopsida</taxon>
        <taxon>Liliopsida</taxon>
        <taxon>Araceae</taxon>
        <taxon>Lemnoideae</taxon>
        <taxon>Spirodela</taxon>
    </lineage>
</organism>
<dbReference type="FunFam" id="3.40.50.2000:FF:000020">
    <property type="entry name" value="Glycosyltransferase"/>
    <property type="match status" value="1"/>
</dbReference>
<keyword evidence="4" id="KW-1185">Reference proteome</keyword>
<dbReference type="CDD" id="cd03784">
    <property type="entry name" value="GT1_Gtf-like"/>
    <property type="match status" value="1"/>
</dbReference>
<evidence type="ECO:0000313" key="4">
    <source>
        <dbReference type="Proteomes" id="UP000663760"/>
    </source>
</evidence>
<sequence>MESSATAKKGSIVLYPSPGIGHLEPLLEFAKILVGRGFPVTIAMLDPSYISGYAAAFIDRVAKAHPNILFHRLPAVTLPPLDNNEPLTFELIRLSNANLHRYLASSSPIAVVLDFFCAAALDVVTELGIPAFFFFTSCAGALAAFIHLPVIDKATTESFQNLGDTLIQFPCLPPIPASHMAVPLLDRRHDSYTGFINLATRIIDGDGIIVNTFEALEPAALVAIRSGLYLPEGVRTPPIYCVGPLIASEDQERGARAECLSWLHSQPPASVVFLSFGSLGLFSEEQLREIANGLETSGQRFLWVVRNPPTKEESTIDEKQREPNLHSLLPAGFLERTRRRGMVVKSWVPQVSVLAHESVGGFVTHLGWNSVLEAICAGVPMVGWPLYAEQRMTKVFLADGLGLVGVMEGYDKGLVLAAEVDARIRWLMESEGGSALRMETSVAKEAAAAAMKNSGSSQRALEEFERALSIPRLQ</sequence>
<name>A0A7I8L0C1_SPIIN</name>